<dbReference type="EMBL" id="VOGC01000005">
    <property type="protein sequence ID" value="MQN01344.1"/>
    <property type="molecule type" value="Genomic_DNA"/>
</dbReference>
<protein>
    <submittedName>
        <fullName evidence="1">Antitoxin</fullName>
    </submittedName>
</protein>
<dbReference type="AlphaFoldDB" id="A0A646FUS8"/>
<dbReference type="Proteomes" id="UP000460257">
    <property type="component" value="Unassembled WGS sequence"/>
</dbReference>
<dbReference type="GO" id="GO:0006355">
    <property type="term" value="P:regulation of DNA-templated transcription"/>
    <property type="evidence" value="ECO:0007669"/>
    <property type="project" value="InterPro"/>
</dbReference>
<keyword evidence="2" id="KW-1185">Reference proteome</keyword>
<dbReference type="CDD" id="cd22233">
    <property type="entry name" value="RHH_CopAso-like"/>
    <property type="match status" value="1"/>
</dbReference>
<organism evidence="1 2">
    <name type="scientific">Candidatus Weimeria bifida</name>
    <dbReference type="NCBI Taxonomy" id="2599074"/>
    <lineage>
        <taxon>Bacteria</taxon>
        <taxon>Bacillati</taxon>
        <taxon>Bacillota</taxon>
        <taxon>Clostridia</taxon>
        <taxon>Lachnospirales</taxon>
        <taxon>Lachnospiraceae</taxon>
        <taxon>Candidatus Weimeria</taxon>
    </lineage>
</organism>
<evidence type="ECO:0000313" key="1">
    <source>
        <dbReference type="EMBL" id="MQN01344.1"/>
    </source>
</evidence>
<dbReference type="InterPro" id="IPR010985">
    <property type="entry name" value="Ribbon_hlx_hlx"/>
</dbReference>
<gene>
    <name evidence="1" type="ORF">FRC54_05340</name>
</gene>
<proteinExistence type="predicted"/>
<comment type="caution">
    <text evidence="1">The sequence shown here is derived from an EMBL/GenBank/DDBJ whole genome shotgun (WGS) entry which is preliminary data.</text>
</comment>
<dbReference type="SUPFAM" id="SSF47598">
    <property type="entry name" value="Ribbon-helix-helix"/>
    <property type="match status" value="1"/>
</dbReference>
<name>A0A646FUS8_9FIRM</name>
<evidence type="ECO:0000313" key="2">
    <source>
        <dbReference type="Proteomes" id="UP000460257"/>
    </source>
</evidence>
<sequence>MATTVTSMRIPTELNERYSKLARETGRPRSFYVNEALQEAIGRLEYEYGILKDIEDYRAGKLETYGINEVRVHCGLAN</sequence>
<accession>A0A646FUS8</accession>
<reference evidence="1" key="1">
    <citation type="journal article" date="2020" name="Appl. Environ. Microbiol.">
        <title>Medium-Chain Fatty Acid Synthesis by 'Candidatus Weimeria bifida' gen. nov., sp. nov., and 'Candidatus Pseudoramibacter fermentans' sp. nov.</title>
        <authorList>
            <person name="Scarborough M.J."/>
            <person name="Myers K.S."/>
            <person name="Donohue T.J."/>
            <person name="Noguera D.R."/>
        </authorList>
    </citation>
    <scope>NUCLEOTIDE SEQUENCE</scope>
    <source>
        <strain evidence="1">LCO1.1</strain>
    </source>
</reference>